<keyword evidence="1" id="KW-1133">Transmembrane helix</keyword>
<feature type="transmembrane region" description="Helical" evidence="1">
    <location>
        <begin position="86"/>
        <end position="102"/>
    </location>
</feature>
<organism evidence="2">
    <name type="scientific">Chelativorans sp. (strain BNC1)</name>
    <dbReference type="NCBI Taxonomy" id="266779"/>
    <lineage>
        <taxon>Bacteria</taxon>
        <taxon>Pseudomonadati</taxon>
        <taxon>Pseudomonadota</taxon>
        <taxon>Alphaproteobacteria</taxon>
        <taxon>Hyphomicrobiales</taxon>
        <taxon>Phyllobacteriaceae</taxon>
        <taxon>Chelativorans</taxon>
    </lineage>
</organism>
<dbReference type="HOGENOM" id="CLU_2080569_0_0_5"/>
<name>Q11H24_CHESB</name>
<proteinExistence type="predicted"/>
<keyword evidence="1" id="KW-0812">Transmembrane</keyword>
<sequence length="117" mass="12630">MHAVYAVSAALKFCRNPLLLVIPELGSETHARTSKGRDQLALDFRLFFGFSGTTGSCASFSSRACRSRAVLASLLRASASTISRKALSVVAALFSALVPFFLKRLSFVTICLLRAEN</sequence>
<accession>Q11H24</accession>
<reference evidence="2" key="1">
    <citation type="submission" date="2006-06" db="EMBL/GenBank/DDBJ databases">
        <title>Complete sequence of chromosome of Chelativorans sp. BNC1.</title>
        <authorList>
            <consortium name="US DOE Joint Genome Institute"/>
            <person name="Copeland A."/>
            <person name="Lucas S."/>
            <person name="Lapidus A."/>
            <person name="Barry K."/>
            <person name="Detter J.C."/>
            <person name="Glavina del Rio T."/>
            <person name="Hammon N."/>
            <person name="Israni S."/>
            <person name="Dalin E."/>
            <person name="Tice H."/>
            <person name="Pitluck S."/>
            <person name="Chertkov O."/>
            <person name="Brettin T."/>
            <person name="Bruce D."/>
            <person name="Han C."/>
            <person name="Tapia R."/>
            <person name="Gilna P."/>
            <person name="Schmutz J."/>
            <person name="Larimer F."/>
            <person name="Land M."/>
            <person name="Hauser L."/>
            <person name="Kyrpides N."/>
            <person name="Mikhailova N."/>
            <person name="Richardson P."/>
        </authorList>
    </citation>
    <scope>NUCLEOTIDE SEQUENCE</scope>
    <source>
        <strain evidence="2">BNC1</strain>
    </source>
</reference>
<gene>
    <name evidence="2" type="ordered locus">Meso_1908</name>
</gene>
<dbReference type="EMBL" id="CP000390">
    <property type="protein sequence ID" value="ABG63301.1"/>
    <property type="molecule type" value="Genomic_DNA"/>
</dbReference>
<protein>
    <submittedName>
        <fullName evidence="2">Uncharacterized protein</fullName>
    </submittedName>
</protein>
<evidence type="ECO:0000256" key="1">
    <source>
        <dbReference type="SAM" id="Phobius"/>
    </source>
</evidence>
<keyword evidence="1" id="KW-0472">Membrane</keyword>
<dbReference type="AlphaFoldDB" id="Q11H24"/>
<dbReference type="KEGG" id="mes:Meso_1908"/>
<evidence type="ECO:0000313" key="2">
    <source>
        <dbReference type="EMBL" id="ABG63301.1"/>
    </source>
</evidence>